<gene>
    <name evidence="1" type="ORF">MGAD_42600</name>
</gene>
<organism evidence="1 2">
    <name type="scientific">Mycolicibacterium gadium</name>
    <name type="common">Mycobacterium gadium</name>
    <dbReference type="NCBI Taxonomy" id="1794"/>
    <lineage>
        <taxon>Bacteria</taxon>
        <taxon>Bacillati</taxon>
        <taxon>Actinomycetota</taxon>
        <taxon>Actinomycetes</taxon>
        <taxon>Mycobacteriales</taxon>
        <taxon>Mycobacteriaceae</taxon>
        <taxon>Mycolicibacterium</taxon>
    </lineage>
</organism>
<reference evidence="1 2" key="1">
    <citation type="journal article" date="2019" name="Emerg. Microbes Infect.">
        <title>Comprehensive subspecies identification of 175 nontuberculous mycobacteria species based on 7547 genomic profiles.</title>
        <authorList>
            <person name="Matsumoto Y."/>
            <person name="Kinjo T."/>
            <person name="Motooka D."/>
            <person name="Nabeya D."/>
            <person name="Jung N."/>
            <person name="Uechi K."/>
            <person name="Horii T."/>
            <person name="Iida T."/>
            <person name="Fujita J."/>
            <person name="Nakamura S."/>
        </authorList>
    </citation>
    <scope>NUCLEOTIDE SEQUENCE [LARGE SCALE GENOMIC DNA]</scope>
    <source>
        <strain evidence="1 2">JCM 12688</strain>
    </source>
</reference>
<proteinExistence type="predicted"/>
<name>A0A7I7WT41_MYCGU</name>
<sequence length="175" mass="18250">MVERAGRPDRLIGMEYCLGDGDGSATIWSAAPDIDLNSDGALDAVGLDFDGDGLLDDAMADLDADGVADQLVRDHLSDSAFFTDDGTGTWAVSLDRAGSLRWFGLDGVEHAGGLVVDVDADGQVDDRLLDFNGDGLADRAVSAEHAFVDTDGDGRWDVKLSDGDADGKADGADEL</sequence>
<dbReference type="AlphaFoldDB" id="A0A7I7WT41"/>
<accession>A0A7I7WT41</accession>
<protein>
    <recommendedName>
        <fullName evidence="3">Pullulanase</fullName>
    </recommendedName>
</protein>
<evidence type="ECO:0000313" key="1">
    <source>
        <dbReference type="EMBL" id="BBZ19925.1"/>
    </source>
</evidence>
<dbReference type="EMBL" id="AP022608">
    <property type="protein sequence ID" value="BBZ19925.1"/>
    <property type="molecule type" value="Genomic_DNA"/>
</dbReference>
<evidence type="ECO:0008006" key="3">
    <source>
        <dbReference type="Google" id="ProtNLM"/>
    </source>
</evidence>
<dbReference type="Proteomes" id="UP000466187">
    <property type="component" value="Chromosome"/>
</dbReference>
<dbReference type="KEGG" id="mgad:MGAD_42600"/>
<evidence type="ECO:0000313" key="2">
    <source>
        <dbReference type="Proteomes" id="UP000466187"/>
    </source>
</evidence>